<reference evidence="4" key="1">
    <citation type="submission" date="2022-04" db="EMBL/GenBank/DDBJ databases">
        <title>Sequencing and genomic assembly of Halococcus dombrowskii.</title>
        <authorList>
            <person name="Lim S.W."/>
            <person name="MacLea K.S."/>
        </authorList>
    </citation>
    <scope>NUCLEOTIDE SEQUENCE</scope>
    <source>
        <strain evidence="4">H4</strain>
        <plasmid evidence="4">unnamed1</plasmid>
    </source>
</reference>
<name>A0AAX3AQW0_HALDO</name>
<organism evidence="4 5">
    <name type="scientific">Halococcus dombrowskii</name>
    <dbReference type="NCBI Taxonomy" id="179637"/>
    <lineage>
        <taxon>Archaea</taxon>
        <taxon>Methanobacteriati</taxon>
        <taxon>Methanobacteriota</taxon>
        <taxon>Stenosarchaea group</taxon>
        <taxon>Halobacteria</taxon>
        <taxon>Halobacteriales</taxon>
        <taxon>Halococcaceae</taxon>
        <taxon>Halococcus</taxon>
    </lineage>
</organism>
<evidence type="ECO:0000256" key="2">
    <source>
        <dbReference type="SAM" id="MobiDB-lite"/>
    </source>
</evidence>
<dbReference type="InterPro" id="IPR007527">
    <property type="entry name" value="Znf_SWIM"/>
</dbReference>
<evidence type="ECO:0000313" key="4">
    <source>
        <dbReference type="EMBL" id="UOO96614.1"/>
    </source>
</evidence>
<keyword evidence="1" id="KW-0862">Zinc</keyword>
<dbReference type="EMBL" id="CP095006">
    <property type="protein sequence ID" value="UOO96614.1"/>
    <property type="molecule type" value="Genomic_DNA"/>
</dbReference>
<keyword evidence="5" id="KW-1185">Reference proteome</keyword>
<feature type="domain" description="SWIM-type" evidence="3">
    <location>
        <begin position="48"/>
        <end position="91"/>
    </location>
</feature>
<dbReference type="PROSITE" id="PS50966">
    <property type="entry name" value="ZF_SWIM"/>
    <property type="match status" value="1"/>
</dbReference>
<dbReference type="AlphaFoldDB" id="A0AAX3AQW0"/>
<gene>
    <name evidence="4" type="ORF">MUK72_15575</name>
</gene>
<protein>
    <recommendedName>
        <fullName evidence="3">SWIM-type domain-containing protein</fullName>
    </recommendedName>
</protein>
<proteinExistence type="predicted"/>
<dbReference type="Proteomes" id="UP000830542">
    <property type="component" value="Plasmid unnamed1"/>
</dbReference>
<dbReference type="GO" id="GO:0008270">
    <property type="term" value="F:zinc ion binding"/>
    <property type="evidence" value="ECO:0007669"/>
    <property type="project" value="UniProtKB-KW"/>
</dbReference>
<accession>A0AAX3AQW0</accession>
<evidence type="ECO:0000259" key="3">
    <source>
        <dbReference type="PROSITE" id="PS50966"/>
    </source>
</evidence>
<keyword evidence="4" id="KW-0614">Plasmid</keyword>
<feature type="region of interest" description="Disordered" evidence="2">
    <location>
        <begin position="95"/>
        <end position="172"/>
    </location>
</feature>
<dbReference type="GeneID" id="71763297"/>
<sequence>MSTDASQPTPDSYQSLTARTRRAINGSMTITACSPGAYLVESASGATYAVDLAPHPDTNKAQTTHCTCPDYTDREPAGGCKHLRRVKLDVAFGELRHPNDWPTDDDLAEREPSHPDDQQETAPVPLAADGGQVETHSGSDDTSSAASTDRHSNPDHALSTPTVTDEAPLDTDLDTSRDICYRISERIQGLNHEIDCRRAELRDLKTALSIFEELTETSEPPIDHLEQ</sequence>
<keyword evidence="1" id="KW-0479">Metal-binding</keyword>
<dbReference type="KEGG" id="hdo:MUK72_15575"/>
<keyword evidence="1" id="KW-0863">Zinc-finger</keyword>
<dbReference type="RefSeq" id="WP_244705497.1">
    <property type="nucleotide sequence ID" value="NZ_BAAADN010000005.1"/>
</dbReference>
<evidence type="ECO:0000313" key="5">
    <source>
        <dbReference type="Proteomes" id="UP000830542"/>
    </source>
</evidence>
<geneLocation type="plasmid" evidence="4 5">
    <name>unnamed1</name>
</geneLocation>
<evidence type="ECO:0000256" key="1">
    <source>
        <dbReference type="PROSITE-ProRule" id="PRU00325"/>
    </source>
</evidence>